<reference evidence="1" key="1">
    <citation type="submission" date="2013-11" db="EMBL/GenBank/DDBJ databases">
        <title>Draft genome sequence of the broad-host-range Rhizobium sp. LPU83 strain, a member of the low-genetic diversity Oregon-like Rhizobium sp. group.</title>
        <authorList>
            <person name="Wibberg D."/>
            <person name="Puehler A."/>
            <person name="Schlueter A."/>
        </authorList>
    </citation>
    <scope>NUCLEOTIDE SEQUENCE [LARGE SCALE GENOMIC DNA]</scope>
    <source>
        <strain evidence="1">LPU83</strain>
        <plasmid evidence="1">pLPU83c</plasmid>
    </source>
</reference>
<keyword evidence="1" id="KW-0614">Plasmid</keyword>
<dbReference type="PATRIC" id="fig|348824.6.peg.5473"/>
<dbReference type="EMBL" id="HG916854">
    <property type="protein sequence ID" value="CDM61268.1"/>
    <property type="molecule type" value="Genomic_DNA"/>
</dbReference>
<protein>
    <submittedName>
        <fullName evidence="1">Uncharacterized protein</fullName>
    </submittedName>
</protein>
<accession>W6RQX8</accession>
<dbReference type="HOGENOM" id="CLU_2938631_0_0_5"/>
<geneLocation type="plasmid" evidence="1 2">
    <name>pLPU83c</name>
</geneLocation>
<dbReference type="AlphaFoldDB" id="W6RQX8"/>
<dbReference type="KEGG" id="rhl:LPU83_pLPU83c_0706"/>
<sequence length="60" mass="6862">MFLIILWAAGNAGWECFVVFGGHLKNLIYKVMVVIEFEQHLLEQLDLKLETPCQVGRSGR</sequence>
<dbReference type="RefSeq" id="WP_024315626.1">
    <property type="nucleotide sequence ID" value="NZ_ATTO01000023.1"/>
</dbReference>
<gene>
    <name evidence="1" type="ORF">LPU83_pLPU83c_0706</name>
</gene>
<organism evidence="1 2">
    <name type="scientific">Rhizobium favelukesii</name>
    <dbReference type="NCBI Taxonomy" id="348824"/>
    <lineage>
        <taxon>Bacteria</taxon>
        <taxon>Pseudomonadati</taxon>
        <taxon>Pseudomonadota</taxon>
        <taxon>Alphaproteobacteria</taxon>
        <taxon>Hyphomicrobiales</taxon>
        <taxon>Rhizobiaceae</taxon>
        <taxon>Rhizobium/Agrobacterium group</taxon>
        <taxon>Rhizobium</taxon>
    </lineage>
</organism>
<evidence type="ECO:0000313" key="1">
    <source>
        <dbReference type="EMBL" id="CDM61268.1"/>
    </source>
</evidence>
<proteinExistence type="predicted"/>
<keyword evidence="2" id="KW-1185">Reference proteome</keyword>
<name>W6RQX8_9HYPH</name>
<evidence type="ECO:0000313" key="2">
    <source>
        <dbReference type="Proteomes" id="UP000019443"/>
    </source>
</evidence>
<dbReference type="Proteomes" id="UP000019443">
    <property type="component" value="Plasmid pLPU83c"/>
</dbReference>